<protein>
    <submittedName>
        <fullName evidence="1">DUF3108 domain-containing protein</fullName>
    </submittedName>
</protein>
<proteinExistence type="predicted"/>
<dbReference type="RefSeq" id="WP_147090669.1">
    <property type="nucleotide sequence ID" value="NZ_BAABJD010000005.1"/>
</dbReference>
<dbReference type="KEGG" id="ngf:FRF71_10860"/>
<evidence type="ECO:0000313" key="2">
    <source>
        <dbReference type="Proteomes" id="UP000321172"/>
    </source>
</evidence>
<name>A0A5B8S5A7_9SPHN</name>
<accession>A0A5B8S5A7</accession>
<keyword evidence="2" id="KW-1185">Reference proteome</keyword>
<sequence length="242" mass="27097">MRTKLVPLPRRSGRISYRHRSDEAEWGFEDFTLTRDMSGGRCLSVHCEMAFDAEHVVRETVLNVDTDFQPIDAYVRILNHGVPTGSGWFRFGDEEAEGEIFTRDQGRISQRVPIRKPMRGFGVHALMGDGWLAASFPFDRGAGHTHFLGSRNLLHSLHHFGATGPRLEISASGLTYIGRETIAVPAGSFDCHRLAFTGMTNAHPPYHMWISADGDYLYVQGVVEGYMDSLFVLEQLEGEPLA</sequence>
<reference evidence="1 2" key="1">
    <citation type="journal article" date="2013" name="J. Microbiol. Biotechnol.">
        <title>Novosphingobium ginsenosidimutans sp. nov., with the ability to convert ginsenoside.</title>
        <authorList>
            <person name="Kim J.K."/>
            <person name="He D."/>
            <person name="Liu Q.M."/>
            <person name="Park H.Y."/>
            <person name="Jung M.S."/>
            <person name="Yoon M.H."/>
            <person name="Kim S.C."/>
            <person name="Im W.T."/>
        </authorList>
    </citation>
    <scope>NUCLEOTIDE SEQUENCE [LARGE SCALE GENOMIC DNA]</scope>
    <source>
        <strain evidence="1 2">FW-6</strain>
    </source>
</reference>
<dbReference type="OrthoDB" id="3777295at2"/>
<dbReference type="AlphaFoldDB" id="A0A5B8S5A7"/>
<organism evidence="1 2">
    <name type="scientific">Novosphingobium ginsenosidimutans</name>
    <dbReference type="NCBI Taxonomy" id="1176536"/>
    <lineage>
        <taxon>Bacteria</taxon>
        <taxon>Pseudomonadati</taxon>
        <taxon>Pseudomonadota</taxon>
        <taxon>Alphaproteobacteria</taxon>
        <taxon>Sphingomonadales</taxon>
        <taxon>Sphingomonadaceae</taxon>
        <taxon>Novosphingobium</taxon>
    </lineage>
</organism>
<dbReference type="EMBL" id="CP042345">
    <property type="protein sequence ID" value="QEA16590.1"/>
    <property type="molecule type" value="Genomic_DNA"/>
</dbReference>
<gene>
    <name evidence="1" type="ORF">FRF71_10860</name>
</gene>
<evidence type="ECO:0000313" key="1">
    <source>
        <dbReference type="EMBL" id="QEA16590.1"/>
    </source>
</evidence>
<dbReference type="Proteomes" id="UP000321172">
    <property type="component" value="Chromosome"/>
</dbReference>